<organism evidence="1 2">
    <name type="scientific">Candidatus Gottesmanbacteria bacterium GW2011_GWB1_44_11c</name>
    <dbReference type="NCBI Taxonomy" id="1618447"/>
    <lineage>
        <taxon>Bacteria</taxon>
        <taxon>Candidatus Gottesmaniibacteriota</taxon>
    </lineage>
</organism>
<gene>
    <name evidence="1" type="ORF">UW22_C0082G0004</name>
</gene>
<reference evidence="1 2" key="1">
    <citation type="journal article" date="2015" name="Nature">
        <title>rRNA introns, odd ribosomes, and small enigmatic genomes across a large radiation of phyla.</title>
        <authorList>
            <person name="Brown C.T."/>
            <person name="Hug L.A."/>
            <person name="Thomas B.C."/>
            <person name="Sharon I."/>
            <person name="Castelle C.J."/>
            <person name="Singh A."/>
            <person name="Wilkins M.J."/>
            <person name="Williams K.H."/>
            <person name="Banfield J.F."/>
        </authorList>
    </citation>
    <scope>NUCLEOTIDE SEQUENCE [LARGE SCALE GENOMIC DNA]</scope>
</reference>
<evidence type="ECO:0008006" key="3">
    <source>
        <dbReference type="Google" id="ProtNLM"/>
    </source>
</evidence>
<sequence length="105" mass="12095">MSVNAIKGETKNGNRDYFRQLVFYKILLDNNSKFKNKSIETALVFIKPDDKGRCPIISLPVQKSDLDSVKSEIESLINSVWSGKVLTDYCEDKNCEYCQLRRLIN</sequence>
<evidence type="ECO:0000313" key="1">
    <source>
        <dbReference type="EMBL" id="KKT34278.1"/>
    </source>
</evidence>
<dbReference type="AlphaFoldDB" id="A0A0G1GIW3"/>
<dbReference type="Proteomes" id="UP000034617">
    <property type="component" value="Unassembled WGS sequence"/>
</dbReference>
<protein>
    <recommendedName>
        <fullName evidence="3">PD-(D/E)XK endonuclease-like domain-containing protein</fullName>
    </recommendedName>
</protein>
<dbReference type="EMBL" id="LCHM01000082">
    <property type="protein sequence ID" value="KKT34278.1"/>
    <property type="molecule type" value="Genomic_DNA"/>
</dbReference>
<proteinExistence type="predicted"/>
<comment type="caution">
    <text evidence="1">The sequence shown here is derived from an EMBL/GenBank/DDBJ whole genome shotgun (WGS) entry which is preliminary data.</text>
</comment>
<evidence type="ECO:0000313" key="2">
    <source>
        <dbReference type="Proteomes" id="UP000034617"/>
    </source>
</evidence>
<accession>A0A0G1GIW3</accession>
<name>A0A0G1GIW3_9BACT</name>